<evidence type="ECO:0000313" key="7">
    <source>
        <dbReference type="EMBL" id="MFC3123411.1"/>
    </source>
</evidence>
<dbReference type="PANTHER" id="PTHR43701">
    <property type="entry name" value="MEMBRANE TRANSPORTER PROTEIN MJ0441-RELATED"/>
    <property type="match status" value="1"/>
</dbReference>
<feature type="transmembrane region" description="Helical" evidence="6">
    <location>
        <begin position="147"/>
        <end position="165"/>
    </location>
</feature>
<reference evidence="8" key="1">
    <citation type="journal article" date="2019" name="Int. J. Syst. Evol. Microbiol.">
        <title>The Global Catalogue of Microorganisms (GCM) 10K type strain sequencing project: providing services to taxonomists for standard genome sequencing and annotation.</title>
        <authorList>
            <consortium name="The Broad Institute Genomics Platform"/>
            <consortium name="The Broad Institute Genome Sequencing Center for Infectious Disease"/>
            <person name="Wu L."/>
            <person name="Ma J."/>
        </authorList>
    </citation>
    <scope>NUCLEOTIDE SEQUENCE [LARGE SCALE GENOMIC DNA]</scope>
    <source>
        <strain evidence="8">KCTC 52473</strain>
    </source>
</reference>
<dbReference type="PANTHER" id="PTHR43701:SF2">
    <property type="entry name" value="MEMBRANE TRANSPORTER PROTEIN YJNA-RELATED"/>
    <property type="match status" value="1"/>
</dbReference>
<evidence type="ECO:0000256" key="1">
    <source>
        <dbReference type="ARBA" id="ARBA00004141"/>
    </source>
</evidence>
<dbReference type="EMBL" id="JBHRSW010000050">
    <property type="protein sequence ID" value="MFC3123411.1"/>
    <property type="molecule type" value="Genomic_DNA"/>
</dbReference>
<feature type="transmembrane region" description="Helical" evidence="6">
    <location>
        <begin position="76"/>
        <end position="97"/>
    </location>
</feature>
<keyword evidence="8" id="KW-1185">Reference proteome</keyword>
<feature type="transmembrane region" description="Helical" evidence="6">
    <location>
        <begin position="41"/>
        <end position="64"/>
    </location>
</feature>
<comment type="subcellular location">
    <subcellularLocation>
        <location evidence="6">Cell membrane</location>
        <topology evidence="6">Multi-pass membrane protein</topology>
    </subcellularLocation>
    <subcellularLocation>
        <location evidence="1">Membrane</location>
        <topology evidence="1">Multi-pass membrane protein</topology>
    </subcellularLocation>
</comment>
<sequence length="297" mass="32538">MTQLIQHINLHKIKLSIFLLWLLVLFMQADLSQLLMEYAGFLILGIAGAVFANSTGAGGGVVFVPFFNQIGLDNMTIVATSFGIQCCGMTAGAITWWKHYRSSHLQDEQWQDLGKALKYSVLPSIIGIVFAQYLLHDFGSHVAEALHLYFGLFSILLACCIYMSVPLLNRQTIRSKIILIDSTLLVVIAMTGGVITAWLSVGVGELIAVYLILRGFNVTFSIAVAVILSAFSVWGGVYYHVSASQAIYWDIVLFAGAGAVIGGLVAKYLVLFFSPVRLKIFFATWIMIMGVAGLPIW</sequence>
<proteinExistence type="inferred from homology"/>
<keyword evidence="4 6" id="KW-1133">Transmembrane helix</keyword>
<evidence type="ECO:0000256" key="4">
    <source>
        <dbReference type="ARBA" id="ARBA00022989"/>
    </source>
</evidence>
<evidence type="ECO:0000256" key="3">
    <source>
        <dbReference type="ARBA" id="ARBA00022692"/>
    </source>
</evidence>
<feature type="transmembrane region" description="Helical" evidence="6">
    <location>
        <begin position="117"/>
        <end position="135"/>
    </location>
</feature>
<comment type="caution">
    <text evidence="7">The sequence shown here is derived from an EMBL/GenBank/DDBJ whole genome shotgun (WGS) entry which is preliminary data.</text>
</comment>
<dbReference type="Pfam" id="PF01925">
    <property type="entry name" value="TauE"/>
    <property type="match status" value="1"/>
</dbReference>
<feature type="transmembrane region" description="Helical" evidence="6">
    <location>
        <begin position="247"/>
        <end position="266"/>
    </location>
</feature>
<dbReference type="InterPro" id="IPR002781">
    <property type="entry name" value="TM_pro_TauE-like"/>
</dbReference>
<keyword evidence="3 6" id="KW-0812">Transmembrane</keyword>
<name>A0ABV7FVY4_9ALTE</name>
<evidence type="ECO:0000256" key="2">
    <source>
        <dbReference type="ARBA" id="ARBA00009142"/>
    </source>
</evidence>
<comment type="similarity">
    <text evidence="2 6">Belongs to the 4-toluene sulfonate uptake permease (TSUP) (TC 2.A.102) family.</text>
</comment>
<dbReference type="Proteomes" id="UP001595478">
    <property type="component" value="Unassembled WGS sequence"/>
</dbReference>
<accession>A0ABV7FVY4</accession>
<feature type="transmembrane region" description="Helical" evidence="6">
    <location>
        <begin position="220"/>
        <end position="241"/>
    </location>
</feature>
<protein>
    <recommendedName>
        <fullName evidence="6">Probable membrane transporter protein</fullName>
    </recommendedName>
</protein>
<dbReference type="InterPro" id="IPR051598">
    <property type="entry name" value="TSUP/Inactive_protease-like"/>
</dbReference>
<gene>
    <name evidence="7" type="ORF">ACFOHL_17465</name>
</gene>
<keyword evidence="5 6" id="KW-0472">Membrane</keyword>
<feature type="transmembrane region" description="Helical" evidence="6">
    <location>
        <begin position="185"/>
        <end position="213"/>
    </location>
</feature>
<feature type="transmembrane region" description="Helical" evidence="6">
    <location>
        <begin position="278"/>
        <end position="296"/>
    </location>
</feature>
<organism evidence="7 8">
    <name type="scientific">Agaribacter flavus</name>
    <dbReference type="NCBI Taxonomy" id="1902781"/>
    <lineage>
        <taxon>Bacteria</taxon>
        <taxon>Pseudomonadati</taxon>
        <taxon>Pseudomonadota</taxon>
        <taxon>Gammaproteobacteria</taxon>
        <taxon>Alteromonadales</taxon>
        <taxon>Alteromonadaceae</taxon>
        <taxon>Agaribacter</taxon>
    </lineage>
</organism>
<dbReference type="RefSeq" id="WP_376921530.1">
    <property type="nucleotide sequence ID" value="NZ_JBHRSW010000050.1"/>
</dbReference>
<evidence type="ECO:0000256" key="6">
    <source>
        <dbReference type="RuleBase" id="RU363041"/>
    </source>
</evidence>
<evidence type="ECO:0000313" key="8">
    <source>
        <dbReference type="Proteomes" id="UP001595478"/>
    </source>
</evidence>
<keyword evidence="6" id="KW-1003">Cell membrane</keyword>
<evidence type="ECO:0000256" key="5">
    <source>
        <dbReference type="ARBA" id="ARBA00023136"/>
    </source>
</evidence>